<name>A0A1I2T7M8_9SPHI</name>
<evidence type="ECO:0000313" key="2">
    <source>
        <dbReference type="Proteomes" id="UP000199666"/>
    </source>
</evidence>
<organism evidence="1 2">
    <name type="scientific">Pedobacter insulae</name>
    <dbReference type="NCBI Taxonomy" id="414048"/>
    <lineage>
        <taxon>Bacteria</taxon>
        <taxon>Pseudomonadati</taxon>
        <taxon>Bacteroidota</taxon>
        <taxon>Sphingobacteriia</taxon>
        <taxon>Sphingobacteriales</taxon>
        <taxon>Sphingobacteriaceae</taxon>
        <taxon>Pedobacter</taxon>
    </lineage>
</organism>
<reference evidence="1 2" key="1">
    <citation type="submission" date="2016-10" db="EMBL/GenBank/DDBJ databases">
        <authorList>
            <person name="de Groot N.N."/>
        </authorList>
    </citation>
    <scope>NUCLEOTIDE SEQUENCE [LARGE SCALE GENOMIC DNA]</scope>
    <source>
        <strain evidence="1 2">DSM 18684</strain>
    </source>
</reference>
<gene>
    <name evidence="1" type="ORF">SAMN04489864_101154</name>
</gene>
<accession>A0A1I2T7M8</accession>
<dbReference type="AlphaFoldDB" id="A0A1I2T7M8"/>
<protein>
    <submittedName>
        <fullName evidence="1">Uncharacterized protein</fullName>
    </submittedName>
</protein>
<dbReference type="RefSeq" id="WP_090991646.1">
    <property type="nucleotide sequence ID" value="NZ_FOPP01000001.1"/>
</dbReference>
<proteinExistence type="predicted"/>
<dbReference type="EMBL" id="FOPP01000001">
    <property type="protein sequence ID" value="SFG58586.1"/>
    <property type="molecule type" value="Genomic_DNA"/>
</dbReference>
<dbReference type="OrthoDB" id="669028at2"/>
<sequence length="143" mass="16127">MEKQYDLSGCVVSVLYSPKLVQIIGSTQLLTFLNHNLSLNTLQLAKLIKADYQRLFGKRLKITNASLMVEIWGHLYASHFANVIKELIKLKVIGDLTALINKRSDTIDCGEADIDTNRGIWDTLSKFNHIIIKCLPKPSNIET</sequence>
<keyword evidence="2" id="KW-1185">Reference proteome</keyword>
<dbReference type="Proteomes" id="UP000199666">
    <property type="component" value="Unassembled WGS sequence"/>
</dbReference>
<evidence type="ECO:0000313" key="1">
    <source>
        <dbReference type="EMBL" id="SFG58586.1"/>
    </source>
</evidence>
<dbReference type="STRING" id="414048.SAMN04489864_101154"/>